<feature type="coiled-coil region" evidence="1">
    <location>
        <begin position="68"/>
        <end position="284"/>
    </location>
</feature>
<feature type="region of interest" description="Disordered" evidence="2">
    <location>
        <begin position="1"/>
        <end position="58"/>
    </location>
</feature>
<dbReference type="SMR" id="A0A486WYQ4"/>
<dbReference type="InParanoid" id="A0A486WYQ4"/>
<protein>
    <submittedName>
        <fullName evidence="3">Trichohyalin</fullName>
    </submittedName>
</protein>
<dbReference type="Proteomes" id="UP000001940">
    <property type="component" value="Chromosome V"/>
</dbReference>
<evidence type="ECO:0000313" key="3">
    <source>
        <dbReference type="EMBL" id="VGM69602.1"/>
    </source>
</evidence>
<evidence type="ECO:0000256" key="2">
    <source>
        <dbReference type="SAM" id="MobiDB-lite"/>
    </source>
</evidence>
<proteinExistence type="predicted"/>
<organism evidence="3 4">
    <name type="scientific">Caenorhabditis elegans</name>
    <dbReference type="NCBI Taxonomy" id="6239"/>
    <lineage>
        <taxon>Eukaryota</taxon>
        <taxon>Metazoa</taxon>
        <taxon>Ecdysozoa</taxon>
        <taxon>Nematoda</taxon>
        <taxon>Chromadorea</taxon>
        <taxon>Rhabditida</taxon>
        <taxon>Rhabditina</taxon>
        <taxon>Rhabditomorpha</taxon>
        <taxon>Rhabditoidea</taxon>
        <taxon>Rhabditidae</taxon>
        <taxon>Peloderinae</taxon>
        <taxon>Caenorhabditis</taxon>
    </lineage>
</organism>
<evidence type="ECO:0000313" key="4">
    <source>
        <dbReference type="Proteomes" id="UP000001940"/>
    </source>
</evidence>
<dbReference type="OrthoDB" id="5877542at2759"/>
<reference evidence="3 4" key="1">
    <citation type="journal article" date="1998" name="Science">
        <title>Genome sequence of the nematode C. elegans: a platform for investigating biology.</title>
        <authorList>
            <consortium name="The C. elegans sequencing consortium"/>
            <person name="Sulson J.E."/>
            <person name="Waterston R."/>
        </authorList>
    </citation>
    <scope>NUCLEOTIDE SEQUENCE [LARGE SCALE GENOMIC DNA]</scope>
    <source>
        <strain evidence="3 4">Bristol N2</strain>
    </source>
</reference>
<dbReference type="AlphaFoldDB" id="A0A486WYQ4"/>
<evidence type="ECO:0000313" key="5">
    <source>
        <dbReference type="WormBase" id="W08G11.3c"/>
    </source>
</evidence>
<dbReference type="EMBL" id="BX284605">
    <property type="protein sequence ID" value="VGM69602.1"/>
    <property type="molecule type" value="Genomic_DNA"/>
</dbReference>
<accession>A0A486WYQ4</accession>
<keyword evidence="1" id="KW-0175">Coiled coil</keyword>
<dbReference type="FunCoup" id="A0A486WYQ4">
    <property type="interactions" value="1"/>
</dbReference>
<evidence type="ECO:0000256" key="1">
    <source>
        <dbReference type="SAM" id="Coils"/>
    </source>
</evidence>
<dbReference type="ExpressionAtlas" id="A0A486WYQ4">
    <property type="expression patterns" value="baseline and differential"/>
</dbReference>
<keyword evidence="4" id="KW-1185">Reference proteome</keyword>
<dbReference type="WormBase" id="W08G11.3c">
    <property type="protein sequence ID" value="CE53019"/>
    <property type="gene ID" value="WBGene00012347"/>
</dbReference>
<sequence>MDSGRRSRSGSRDRDSRRRHKKHRHKRRSRTRSRSRSYERNGTAGIHINPAFGLPPGTVQPQPMGYSASQLLQTNNMLEAEIHRLKAALNAAQGGQQIEAQRCQMLQQELRNAQIQRDQANKRCNEIMSERRMMNDSKVEMANRINGLEVANRMLRDDVTQARNATEAKEEEIRAITYQSEIVRQQINALNERNAALKTKCETVVAQNRQQHEEMEARQKFVQGAQLNVKKAEADLQLANAEIQRLLRELDSSQQLENSSITDKRNIEEELIRKEDEIRLANYKSATLLKAANDKIEKLELRLKQEKPAVHNEMTVFQETIYIAIETIKTTYEKQLSRMEEEIEHLKAEKLKQEQQQIMMEEEEDAVVQNLEELPAYLKTPMRPDPTKMEGLKKTIQVKIRLDEEPERPARPASGPPVDSPVTWHQRKPFERLPAMVVPLFGTTEAPSTGPGPSISSEDLITSSTIESTSDEISIAACNQFSEEDLLLAEPTDMISPSQLLDLDEQTLLGGE</sequence>
<dbReference type="AGR" id="WB:WBGene00012347"/>
<feature type="region of interest" description="Disordered" evidence="2">
    <location>
        <begin position="402"/>
        <end position="424"/>
    </location>
</feature>
<feature type="coiled-coil region" evidence="1">
    <location>
        <begin position="329"/>
        <end position="363"/>
    </location>
</feature>
<name>A0A486WYQ4_CAEEL</name>
<gene>
    <name evidence="3" type="ORF">CELE_W08G11.3</name>
    <name evidence="3 5" type="ORF">W08G11.3</name>
</gene>
<feature type="compositionally biased region" description="Basic residues" evidence="2">
    <location>
        <begin position="17"/>
        <end position="35"/>
    </location>
</feature>